<keyword evidence="3" id="KW-0540">Nuclease</keyword>
<organism evidence="11 12">
    <name type="scientific">Crossiella equi</name>
    <dbReference type="NCBI Taxonomy" id="130796"/>
    <lineage>
        <taxon>Bacteria</taxon>
        <taxon>Bacillati</taxon>
        <taxon>Actinomycetota</taxon>
        <taxon>Actinomycetes</taxon>
        <taxon>Pseudonocardiales</taxon>
        <taxon>Pseudonocardiaceae</taxon>
        <taxon>Crossiella</taxon>
    </lineage>
</organism>
<dbReference type="InterPro" id="IPR038257">
    <property type="entry name" value="CRISPR-assoc_Cas3_HD_sf"/>
</dbReference>
<dbReference type="EC" id="3.6.4.-" evidence="11"/>
<keyword evidence="7" id="KW-0347">Helicase</keyword>
<evidence type="ECO:0000256" key="5">
    <source>
        <dbReference type="ARBA" id="ARBA00022741"/>
    </source>
</evidence>
<dbReference type="GO" id="GO:0004519">
    <property type="term" value="F:endonuclease activity"/>
    <property type="evidence" value="ECO:0007669"/>
    <property type="project" value="UniProtKB-KW"/>
</dbReference>
<keyword evidence="9" id="KW-0051">Antiviral defense</keyword>
<keyword evidence="8" id="KW-0067">ATP-binding</keyword>
<dbReference type="EC" id="3.1.-.-" evidence="11"/>
<keyword evidence="12" id="KW-1185">Reference proteome</keyword>
<dbReference type="SMART" id="SM00490">
    <property type="entry name" value="HELICc"/>
    <property type="match status" value="1"/>
</dbReference>
<dbReference type="InterPro" id="IPR050547">
    <property type="entry name" value="DEAD_box_RNA_helicases"/>
</dbReference>
<evidence type="ECO:0000256" key="3">
    <source>
        <dbReference type="ARBA" id="ARBA00022722"/>
    </source>
</evidence>
<dbReference type="InterPro" id="IPR006474">
    <property type="entry name" value="Helicase_Cas3_CRISPR-ass_core"/>
</dbReference>
<dbReference type="SUPFAM" id="SSF52540">
    <property type="entry name" value="P-loop containing nucleoside triphosphate hydrolases"/>
    <property type="match status" value="1"/>
</dbReference>
<dbReference type="Proteomes" id="UP001519363">
    <property type="component" value="Unassembled WGS sequence"/>
</dbReference>
<dbReference type="EMBL" id="JAGIOO010000001">
    <property type="protein sequence ID" value="MBP2477611.1"/>
    <property type="molecule type" value="Genomic_DNA"/>
</dbReference>
<keyword evidence="4" id="KW-0479">Metal-binding</keyword>
<evidence type="ECO:0000256" key="1">
    <source>
        <dbReference type="ARBA" id="ARBA00006847"/>
    </source>
</evidence>
<name>A0ABS5AM28_9PSEU</name>
<dbReference type="Gene3D" id="3.40.50.300">
    <property type="entry name" value="P-loop containing nucleotide triphosphate hydrolases"/>
    <property type="match status" value="2"/>
</dbReference>
<dbReference type="CDD" id="cd09641">
    <property type="entry name" value="Cas3''_I"/>
    <property type="match status" value="1"/>
</dbReference>
<dbReference type="PANTHER" id="PTHR47963">
    <property type="entry name" value="DEAD-BOX ATP-DEPENDENT RNA HELICASE 47, MITOCHONDRIAL"/>
    <property type="match status" value="1"/>
</dbReference>
<dbReference type="InterPro" id="IPR001650">
    <property type="entry name" value="Helicase_C-like"/>
</dbReference>
<gene>
    <name evidence="11" type="ORF">JOF53_006483</name>
</gene>
<keyword evidence="11" id="KW-0255">Endonuclease</keyword>
<feature type="domain" description="HD Cas3-type" evidence="10">
    <location>
        <begin position="17"/>
        <end position="215"/>
    </location>
</feature>
<evidence type="ECO:0000259" key="10">
    <source>
        <dbReference type="PROSITE" id="PS51643"/>
    </source>
</evidence>
<dbReference type="InterPro" id="IPR054712">
    <property type="entry name" value="Cas3-like_dom"/>
</dbReference>
<dbReference type="SMART" id="SM00487">
    <property type="entry name" value="DEXDc"/>
    <property type="match status" value="1"/>
</dbReference>
<comment type="similarity">
    <text evidence="1">In the N-terminal section; belongs to the CRISPR-associated nuclease Cas3-HD family.</text>
</comment>
<proteinExistence type="inferred from homology"/>
<evidence type="ECO:0000313" key="11">
    <source>
        <dbReference type="EMBL" id="MBP2477611.1"/>
    </source>
</evidence>
<dbReference type="InterPro" id="IPR041372">
    <property type="entry name" value="Cas3_C"/>
</dbReference>
<sequence>MGLMVGLDMLLWAKERGLRERYPVFWHSADAAAAAWALWERVLSPAQREVIAEGMGVSQEQAQRLVVLWAGLHDLGKITEEFQRKSDQVFQALRQAGYPNGDAVVQLPHDLAGQIAVAPLLAELGAVEDRIWTRSPHCVAAQVIGGHHGRFHELEARFERSYRNPQAMGDGEWERQRRLLVSELHTLLGAPALPARFEVAAAALVTGVVVLADWLVSQVSFIAARQADPATTIAGWYHKSLTAMPTVLREAGLGRAVLAATDVHTVWGFAANALQESVQRELAGRVRGAGILVVTAAPGDGKTETALVAASILGQAAGVSGVVFALPTMATADQMHARVREFTEKAVTGPAAVTLLHSMARLHQAAAWGGGRLVAVAGPGEVPQWLYGAKRGLLAPMSVITVDQALMAVLPLRHNVMRLLGLSGKVVVIDEAHAYDSYMQSLLATLLTWLGRYRVPVVLLSATLPTVISDALINAYLRGRHGKAYQARGFDIAYPGWLFVDAEAQTIAPSAEAVREMAVMRTSRLTVDLVEVTGESGAGSHRERVRALLEPLRTGGGRVAVVCNTVDSAQETFTDLQAWAAGEIEVRLLHARLPDEQRATVSAELLAGHGKGPRPGGVPSVTVATQIIEQSLDVDFDLVITDLAPVAQLLQRAGRCHRHPRPEADRGAWPGDPRLVVLVPADEAGELVMPWAWRAIYPRYLLERTLERLRARGGRPVAVPGDVAGLVGEVYDEFSLEEKDHRWWVEYEGDKQAQRDRAGWVKVPEAGSIRRLEQLSRPPVAEAGPLEDWEVELTTRLGADSQRVVCCFVDESGRRWLDRHRWVALPGEEASASSRPSAVVVRMVMARSIPIRASLLTEHQDEGHGRRPVSWEKTPWLGDLVLIPLPLRGTAVGAVVIGKRRFTLDDQLGLVITKID</sequence>
<dbReference type="Pfam" id="PF18019">
    <property type="entry name" value="Cas3_HD"/>
    <property type="match status" value="1"/>
</dbReference>
<dbReference type="Pfam" id="PF00270">
    <property type="entry name" value="DEAD"/>
    <property type="match status" value="1"/>
</dbReference>
<dbReference type="InterPro" id="IPR011545">
    <property type="entry name" value="DEAD/DEAH_box_helicase_dom"/>
</dbReference>
<evidence type="ECO:0000256" key="4">
    <source>
        <dbReference type="ARBA" id="ARBA00022723"/>
    </source>
</evidence>
<evidence type="ECO:0000313" key="12">
    <source>
        <dbReference type="Proteomes" id="UP001519363"/>
    </source>
</evidence>
<keyword evidence="6 11" id="KW-0378">Hydrolase</keyword>
<dbReference type="InterPro" id="IPR027417">
    <property type="entry name" value="P-loop_NTPase"/>
</dbReference>
<protein>
    <submittedName>
        <fullName evidence="11">CRISPR-associated endonuclease/helicase Cas3</fullName>
        <ecNumber evidence="11">3.1.-.-</ecNumber>
        <ecNumber evidence="11">3.6.4.-</ecNumber>
    </submittedName>
</protein>
<evidence type="ECO:0000256" key="8">
    <source>
        <dbReference type="ARBA" id="ARBA00022840"/>
    </source>
</evidence>
<comment type="similarity">
    <text evidence="2">In the central section; belongs to the CRISPR-associated helicase Cas3 family.</text>
</comment>
<evidence type="ECO:0000256" key="6">
    <source>
        <dbReference type="ARBA" id="ARBA00022801"/>
    </source>
</evidence>
<dbReference type="GO" id="GO:0016787">
    <property type="term" value="F:hydrolase activity"/>
    <property type="evidence" value="ECO:0007669"/>
    <property type="project" value="UniProtKB-KW"/>
</dbReference>
<keyword evidence="5" id="KW-0547">Nucleotide-binding</keyword>
<dbReference type="NCBIfam" id="TIGR01587">
    <property type="entry name" value="cas3_core"/>
    <property type="match status" value="1"/>
</dbReference>
<evidence type="ECO:0000256" key="9">
    <source>
        <dbReference type="ARBA" id="ARBA00023118"/>
    </source>
</evidence>
<dbReference type="InterPro" id="IPR006483">
    <property type="entry name" value="CRISPR-assoc_Cas3_HD"/>
</dbReference>
<dbReference type="PROSITE" id="PS51643">
    <property type="entry name" value="HD_CAS3"/>
    <property type="match status" value="1"/>
</dbReference>
<evidence type="ECO:0000256" key="2">
    <source>
        <dbReference type="ARBA" id="ARBA00009046"/>
    </source>
</evidence>
<dbReference type="Pfam" id="PF22590">
    <property type="entry name" value="Cas3-like_C_2"/>
    <property type="match status" value="1"/>
</dbReference>
<dbReference type="CDD" id="cd17930">
    <property type="entry name" value="DEXHc_cas3"/>
    <property type="match status" value="1"/>
</dbReference>
<dbReference type="NCBIfam" id="TIGR01596">
    <property type="entry name" value="cas3_HD"/>
    <property type="match status" value="1"/>
</dbReference>
<comment type="caution">
    <text evidence="11">The sequence shown here is derived from an EMBL/GenBank/DDBJ whole genome shotgun (WGS) entry which is preliminary data.</text>
</comment>
<reference evidence="11 12" key="1">
    <citation type="submission" date="2021-03" db="EMBL/GenBank/DDBJ databases">
        <title>Sequencing the genomes of 1000 actinobacteria strains.</title>
        <authorList>
            <person name="Klenk H.-P."/>
        </authorList>
    </citation>
    <scope>NUCLEOTIDE SEQUENCE [LARGE SCALE GENOMIC DNA]</scope>
    <source>
        <strain evidence="11 12">DSM 44580</strain>
    </source>
</reference>
<evidence type="ECO:0000256" key="7">
    <source>
        <dbReference type="ARBA" id="ARBA00022806"/>
    </source>
</evidence>
<dbReference type="Pfam" id="PF18395">
    <property type="entry name" value="Cas3_C"/>
    <property type="match status" value="1"/>
</dbReference>
<dbReference type="InterPro" id="IPR014001">
    <property type="entry name" value="Helicase_ATP-bd"/>
</dbReference>
<dbReference type="PANTHER" id="PTHR47963:SF9">
    <property type="entry name" value="CRISPR-ASSOCIATED ENDONUCLEASE_HELICASE CAS3"/>
    <property type="match status" value="1"/>
</dbReference>
<dbReference type="Gene3D" id="1.10.3210.30">
    <property type="match status" value="1"/>
</dbReference>
<accession>A0ABS5AM28</accession>